<keyword evidence="8 12" id="KW-0798">TonB box</keyword>
<dbReference type="InterPro" id="IPR000531">
    <property type="entry name" value="Beta-barrel_TonB"/>
</dbReference>
<evidence type="ECO:0000256" key="5">
    <source>
        <dbReference type="ARBA" id="ARBA00022692"/>
    </source>
</evidence>
<dbReference type="PROSITE" id="PS52016">
    <property type="entry name" value="TONB_DEPENDENT_REC_3"/>
    <property type="match status" value="1"/>
</dbReference>
<keyword evidence="5 11" id="KW-0812">Transmembrane</keyword>
<evidence type="ECO:0000256" key="6">
    <source>
        <dbReference type="ARBA" id="ARBA00023004"/>
    </source>
</evidence>
<gene>
    <name evidence="15" type="ordered locus">Bind_2555</name>
</gene>
<evidence type="ECO:0000256" key="8">
    <source>
        <dbReference type="ARBA" id="ARBA00023077"/>
    </source>
</evidence>
<reference evidence="15 16" key="2">
    <citation type="journal article" date="2010" name="J. Bacteriol.">
        <title>Complete genome sequence of Beijerinckia indica subsp. indica.</title>
        <authorList>
            <person name="Tamas I."/>
            <person name="Dedysh S.N."/>
            <person name="Liesack W."/>
            <person name="Stott M.B."/>
            <person name="Alam M."/>
            <person name="Murrell J.C."/>
            <person name="Dunfield P.F."/>
        </authorList>
    </citation>
    <scope>NUCLEOTIDE SEQUENCE [LARGE SCALE GENOMIC DNA]</scope>
    <source>
        <strain evidence="16">ATCC 9039 / DSM 1715 / NCIMB 8712</strain>
    </source>
</reference>
<dbReference type="HOGENOM" id="CLU_008287_15_0_5"/>
<evidence type="ECO:0000256" key="4">
    <source>
        <dbReference type="ARBA" id="ARBA00022496"/>
    </source>
</evidence>
<keyword evidence="9 11" id="KW-0472">Membrane</keyword>
<keyword evidence="7" id="KW-0406">Ion transport</keyword>
<keyword evidence="2 11" id="KW-0813">Transport</keyword>
<keyword evidence="15" id="KW-0675">Receptor</keyword>
<dbReference type="InterPro" id="IPR036942">
    <property type="entry name" value="Beta-barrel_TonB_sf"/>
</dbReference>
<dbReference type="SUPFAM" id="SSF56935">
    <property type="entry name" value="Porins"/>
    <property type="match status" value="1"/>
</dbReference>
<evidence type="ECO:0000313" key="15">
    <source>
        <dbReference type="EMBL" id="ACB96157.1"/>
    </source>
</evidence>
<protein>
    <submittedName>
        <fullName evidence="15">TonB-dependent receptor</fullName>
    </submittedName>
</protein>
<evidence type="ECO:0000256" key="1">
    <source>
        <dbReference type="ARBA" id="ARBA00004571"/>
    </source>
</evidence>
<evidence type="ECO:0000259" key="14">
    <source>
        <dbReference type="Pfam" id="PF07715"/>
    </source>
</evidence>
<dbReference type="GO" id="GO:0009279">
    <property type="term" value="C:cell outer membrane"/>
    <property type="evidence" value="ECO:0007669"/>
    <property type="project" value="UniProtKB-SubCell"/>
</dbReference>
<dbReference type="Gene3D" id="2.40.170.20">
    <property type="entry name" value="TonB-dependent receptor, beta-barrel domain"/>
    <property type="match status" value="1"/>
</dbReference>
<dbReference type="PANTHER" id="PTHR32552:SF81">
    <property type="entry name" value="TONB-DEPENDENT OUTER MEMBRANE RECEPTOR"/>
    <property type="match status" value="1"/>
</dbReference>
<dbReference type="Pfam" id="PF07715">
    <property type="entry name" value="Plug"/>
    <property type="match status" value="1"/>
</dbReference>
<evidence type="ECO:0000313" key="16">
    <source>
        <dbReference type="Proteomes" id="UP000001695"/>
    </source>
</evidence>
<feature type="domain" description="TonB-dependent receptor plug" evidence="14">
    <location>
        <begin position="77"/>
        <end position="185"/>
    </location>
</feature>
<evidence type="ECO:0000256" key="7">
    <source>
        <dbReference type="ARBA" id="ARBA00023065"/>
    </source>
</evidence>
<dbReference type="EMBL" id="CP001016">
    <property type="protein sequence ID" value="ACB96157.1"/>
    <property type="molecule type" value="Genomic_DNA"/>
</dbReference>
<evidence type="ECO:0000256" key="11">
    <source>
        <dbReference type="PROSITE-ProRule" id="PRU01360"/>
    </source>
</evidence>
<comment type="similarity">
    <text evidence="11 12">Belongs to the TonB-dependent receptor family.</text>
</comment>
<dbReference type="Proteomes" id="UP000001695">
    <property type="component" value="Chromosome"/>
</dbReference>
<keyword evidence="10 11" id="KW-0998">Cell outer membrane</keyword>
<dbReference type="PANTHER" id="PTHR32552">
    <property type="entry name" value="FERRICHROME IRON RECEPTOR-RELATED"/>
    <property type="match status" value="1"/>
</dbReference>
<dbReference type="InterPro" id="IPR012910">
    <property type="entry name" value="Plug_dom"/>
</dbReference>
<name>B2IIU5_BEII9</name>
<accession>B2IIU5</accession>
<dbReference type="eggNOG" id="COG4773">
    <property type="taxonomic scope" value="Bacteria"/>
</dbReference>
<dbReference type="AlphaFoldDB" id="B2IIU5"/>
<evidence type="ECO:0000256" key="9">
    <source>
        <dbReference type="ARBA" id="ARBA00023136"/>
    </source>
</evidence>
<evidence type="ECO:0000256" key="2">
    <source>
        <dbReference type="ARBA" id="ARBA00022448"/>
    </source>
</evidence>
<organism evidence="15 16">
    <name type="scientific">Beijerinckia indica subsp. indica (strain ATCC 9039 / DSM 1715 / NCIMB 8712)</name>
    <dbReference type="NCBI Taxonomy" id="395963"/>
    <lineage>
        <taxon>Bacteria</taxon>
        <taxon>Pseudomonadati</taxon>
        <taxon>Pseudomonadota</taxon>
        <taxon>Alphaproteobacteria</taxon>
        <taxon>Hyphomicrobiales</taxon>
        <taxon>Beijerinckiaceae</taxon>
        <taxon>Beijerinckia</taxon>
    </lineage>
</organism>
<feature type="domain" description="TonB-dependent receptor-like beta-barrel" evidence="13">
    <location>
        <begin position="307"/>
        <end position="794"/>
    </location>
</feature>
<evidence type="ECO:0000256" key="10">
    <source>
        <dbReference type="ARBA" id="ARBA00023237"/>
    </source>
</evidence>
<evidence type="ECO:0000259" key="13">
    <source>
        <dbReference type="Pfam" id="PF00593"/>
    </source>
</evidence>
<proteinExistence type="inferred from homology"/>
<reference evidence="16" key="1">
    <citation type="submission" date="2008-03" db="EMBL/GenBank/DDBJ databases">
        <title>Complete sequence of chromosome of Beijerinckia indica subsp. indica ATCC 9039.</title>
        <authorList>
            <consortium name="US DOE Joint Genome Institute"/>
            <person name="Copeland A."/>
            <person name="Lucas S."/>
            <person name="Lapidus A."/>
            <person name="Glavina del Rio T."/>
            <person name="Dalin E."/>
            <person name="Tice H."/>
            <person name="Bruce D."/>
            <person name="Goodwin L."/>
            <person name="Pitluck S."/>
            <person name="LaButti K."/>
            <person name="Schmutz J."/>
            <person name="Larimer F."/>
            <person name="Land M."/>
            <person name="Hauser L."/>
            <person name="Kyrpides N."/>
            <person name="Mikhailova N."/>
            <person name="Dunfield P.F."/>
            <person name="Dedysh S.N."/>
            <person name="Liesack W."/>
            <person name="Saw J.H."/>
            <person name="Alam M."/>
            <person name="Chen Y."/>
            <person name="Murrell J.C."/>
            <person name="Richardson P."/>
        </authorList>
    </citation>
    <scope>NUCLEOTIDE SEQUENCE [LARGE SCALE GENOMIC DNA]</scope>
    <source>
        <strain evidence="16">ATCC 9039 / DSM 1715 / NCIMB 8712</strain>
    </source>
</reference>
<keyword evidence="4" id="KW-0410">Iron transport</keyword>
<sequence>MTIQKLSSVRSGATICILRWRLGTVTPTRILSICLTALPLSIIPRSAMAQTATDSSVVQDVVVTAPSLSEVQATARQSTAGASSIVTQQRLEANQITNLVQAQRFQPSLQFKALNIQNLTYNIRGFGNASYSQLLGVFGGVPIYLDGVYLPRPGASTMDIVGLNGVEVLKGPQSTSGGWDSTGGVVLMTTAAPTFTPEQKLEFSYGSYNFARLRASISGPIGGSDKAAFSVGYLNVDREGYIPDVHDFSHRFNSWHDKSVRAQVLLQPDNDLSVRMIFDFSRATQQCCINLFNSAVTNYVNGAPVANNFYTRAARFNYTPTPNQLATYESDISGYVSEAVMGYGASAEVTYNFNGYTFSSLSAFRGYDYYPDWRTSQVIDIATNYHTNGSPRVKSIQEELKIATPKGQAAEATAGLFYYYEGLRTWGNRQYGTQAGSWFGNPAFLGQVDDLALNGLTTMSFAHNFTNQIAPFIQSVWHATPELDITTGLRYSYTEREGSTWGVTKGADLSGLTGVQQNAAVNMRQALGGPAYSLTNPFFSYGTTTHQGLVSGLASAAYHFAPDLLGYALYSHGGRPGGPNISTQFLPTGAPLTIKPETLDNYEIGLKSSFFDQRVIANVAAFVMVNRNYITSIAALTSLGTTTNYLANANAARARGVEVDIRAKPTEDLNFIFAGVYNDARFTDFKNGPCPFEQTNQQTAANPYCDMTGKPLSLVSRWTFTVGGEYSHTFDETIETLGKPVTTFIGADFSYQSKFYSNPDDSLYSVINGYGLLNLHAGLRANDDSWNFTGWVHNALNKHYFTTLSAALYPGAGIVGGSVGDPIMAGLTLAGKF</sequence>
<evidence type="ECO:0000256" key="12">
    <source>
        <dbReference type="RuleBase" id="RU003357"/>
    </source>
</evidence>
<dbReference type="Pfam" id="PF00593">
    <property type="entry name" value="TonB_dep_Rec_b-barrel"/>
    <property type="match status" value="1"/>
</dbReference>
<dbReference type="GO" id="GO:0006826">
    <property type="term" value="P:iron ion transport"/>
    <property type="evidence" value="ECO:0007669"/>
    <property type="project" value="UniProtKB-KW"/>
</dbReference>
<evidence type="ECO:0000256" key="3">
    <source>
        <dbReference type="ARBA" id="ARBA00022452"/>
    </source>
</evidence>
<dbReference type="InterPro" id="IPR039426">
    <property type="entry name" value="TonB-dep_rcpt-like"/>
</dbReference>
<keyword evidence="16" id="KW-1185">Reference proteome</keyword>
<keyword evidence="3 11" id="KW-1134">Transmembrane beta strand</keyword>
<dbReference type="STRING" id="395963.Bind_2555"/>
<comment type="subcellular location">
    <subcellularLocation>
        <location evidence="1 11">Cell outer membrane</location>
        <topology evidence="1 11">Multi-pass membrane protein</topology>
    </subcellularLocation>
</comment>
<keyword evidence="6" id="KW-0408">Iron</keyword>
<dbReference type="KEGG" id="bid:Bind_2555"/>